<comment type="similarity">
    <text evidence="2">Belongs to the heat-stable enterotoxin family.</text>
</comment>
<keyword evidence="5" id="KW-0260">Enterotoxin</keyword>
<name>A0A6B3LPW0_VIBCL</name>
<evidence type="ECO:0000256" key="8">
    <source>
        <dbReference type="SAM" id="SignalP"/>
    </source>
</evidence>
<evidence type="ECO:0000256" key="7">
    <source>
        <dbReference type="ARBA" id="ARBA00023157"/>
    </source>
</evidence>
<gene>
    <name evidence="9" type="ORF">G3T61_17880</name>
</gene>
<feature type="signal peptide" evidence="8">
    <location>
        <begin position="1"/>
        <end position="18"/>
    </location>
</feature>
<keyword evidence="8" id="KW-0732">Signal</keyword>
<dbReference type="AlphaFoldDB" id="A0A6B3LPW0"/>
<protein>
    <submittedName>
        <fullName evidence="9">ST-I family heat-stable enterotoxin</fullName>
    </submittedName>
</protein>
<dbReference type="RefSeq" id="WP_164366324.1">
    <property type="nucleotide sequence ID" value="NZ_JAACMK010000058.1"/>
</dbReference>
<keyword evidence="6" id="KW-0843">Virulence</keyword>
<evidence type="ECO:0000256" key="2">
    <source>
        <dbReference type="ARBA" id="ARBA00007697"/>
    </source>
</evidence>
<sequence length="78" mass="8830">MRNLFIALMLLFSSIAFSQTVENNKKTVQQPQQIESKVNIKKLSENEECPFIKQVDENGNLIDCCEICCNPACFGCLN</sequence>
<dbReference type="InterPro" id="IPR019806">
    <property type="entry name" value="Heat-stable_enterotox_CS"/>
</dbReference>
<keyword evidence="3" id="KW-0964">Secreted</keyword>
<dbReference type="Pfam" id="PF02048">
    <property type="entry name" value="Enterotoxin_ST"/>
    <property type="match status" value="1"/>
</dbReference>
<evidence type="ECO:0000256" key="6">
    <source>
        <dbReference type="ARBA" id="ARBA00023026"/>
    </source>
</evidence>
<dbReference type="InterPro" id="IPR001489">
    <property type="entry name" value="Heat-stable_enterotox_STa"/>
</dbReference>
<evidence type="ECO:0000256" key="1">
    <source>
        <dbReference type="ARBA" id="ARBA00004613"/>
    </source>
</evidence>
<dbReference type="GO" id="GO:0090729">
    <property type="term" value="F:toxin activity"/>
    <property type="evidence" value="ECO:0007669"/>
    <property type="project" value="UniProtKB-KW"/>
</dbReference>
<accession>A0A6B3LPW0</accession>
<keyword evidence="4" id="KW-0800">Toxin</keyword>
<dbReference type="EMBL" id="JAAGVX010000026">
    <property type="protein sequence ID" value="NEM96038.1"/>
    <property type="molecule type" value="Genomic_DNA"/>
</dbReference>
<dbReference type="GO" id="GO:0005615">
    <property type="term" value="C:extracellular space"/>
    <property type="evidence" value="ECO:0007669"/>
    <property type="project" value="InterPro"/>
</dbReference>
<keyword evidence="7" id="KW-1015">Disulfide bond</keyword>
<dbReference type="SMR" id="A0A6B3LPW0"/>
<evidence type="ECO:0000313" key="9">
    <source>
        <dbReference type="EMBL" id="NEM96038.1"/>
    </source>
</evidence>
<dbReference type="PROSITE" id="PS00273">
    <property type="entry name" value="ENTEROTOXIN_H_STABLE"/>
    <property type="match status" value="1"/>
</dbReference>
<evidence type="ECO:0000256" key="3">
    <source>
        <dbReference type="ARBA" id="ARBA00022525"/>
    </source>
</evidence>
<comment type="caution">
    <text evidence="9">The sequence shown here is derived from an EMBL/GenBank/DDBJ whole genome shotgun (WGS) entry which is preliminary data.</text>
</comment>
<organism evidence="9">
    <name type="scientific">Vibrio cholerae</name>
    <dbReference type="NCBI Taxonomy" id="666"/>
    <lineage>
        <taxon>Bacteria</taxon>
        <taxon>Pseudomonadati</taxon>
        <taxon>Pseudomonadota</taxon>
        <taxon>Gammaproteobacteria</taxon>
        <taxon>Vibrionales</taxon>
        <taxon>Vibrionaceae</taxon>
        <taxon>Vibrio</taxon>
    </lineage>
</organism>
<reference evidence="9" key="1">
    <citation type="submission" date="2020-02" db="EMBL/GenBank/DDBJ databases">
        <title>Genome Announcements.</title>
        <authorList>
            <person name="Abdulabbas H.T."/>
            <person name="Bunyan I.A."/>
            <person name="Abdul-Lateef L.A."/>
        </authorList>
    </citation>
    <scope>NUCLEOTIDE SEQUENCE</scope>
    <source>
        <strain evidence="9">NAG1</strain>
    </source>
</reference>
<comment type="subcellular location">
    <subcellularLocation>
        <location evidence="1">Secreted</location>
    </subcellularLocation>
</comment>
<evidence type="ECO:0000256" key="5">
    <source>
        <dbReference type="ARBA" id="ARBA00022861"/>
    </source>
</evidence>
<evidence type="ECO:0000256" key="4">
    <source>
        <dbReference type="ARBA" id="ARBA00022656"/>
    </source>
</evidence>
<feature type="chain" id="PRO_5025439517" evidence="8">
    <location>
        <begin position="19"/>
        <end position="78"/>
    </location>
</feature>
<proteinExistence type="inferred from homology"/>